<dbReference type="Proteomes" id="UP001652628">
    <property type="component" value="Chromosome 3"/>
</dbReference>
<dbReference type="PANTHER" id="PTHR11071">
    <property type="entry name" value="PEPTIDYL-PROLYL CIS-TRANS ISOMERASE"/>
    <property type="match status" value="1"/>
</dbReference>
<dbReference type="GO" id="GO:0003755">
    <property type="term" value="F:peptidyl-prolyl cis-trans isomerase activity"/>
    <property type="evidence" value="ECO:0007669"/>
    <property type="project" value="InterPro"/>
</dbReference>
<dbReference type="Gene3D" id="3.30.40.10">
    <property type="entry name" value="Zinc/RING finger domain, C3HC4 (zinc finger)"/>
    <property type="match status" value="1"/>
</dbReference>
<evidence type="ECO:0000256" key="4">
    <source>
        <dbReference type="PROSITE-ProRule" id="PRU00024"/>
    </source>
</evidence>
<dbReference type="InterPro" id="IPR002130">
    <property type="entry name" value="Cyclophilin-type_PPIase_dom"/>
</dbReference>
<dbReference type="PANTHER" id="PTHR11071:SF577">
    <property type="entry name" value="PEPTIDYL-PROLYL CIS-TRANS ISOMERASE"/>
    <property type="match status" value="1"/>
</dbReference>
<feature type="domain" description="B box-type" evidence="8">
    <location>
        <begin position="135"/>
        <end position="176"/>
    </location>
</feature>
<dbReference type="PROSITE" id="PS50089">
    <property type="entry name" value="ZF_RING_2"/>
    <property type="match status" value="1"/>
</dbReference>
<evidence type="ECO:0000256" key="2">
    <source>
        <dbReference type="ARBA" id="ARBA00022771"/>
    </source>
</evidence>
<dbReference type="AlphaFoldDB" id="A0AB40A9J2"/>
<dbReference type="PROSITE" id="PS00518">
    <property type="entry name" value="ZF_RING_1"/>
    <property type="match status" value="1"/>
</dbReference>
<dbReference type="GeneID" id="108012106"/>
<dbReference type="InterPro" id="IPR029000">
    <property type="entry name" value="Cyclophilin-like_dom_sf"/>
</dbReference>
<dbReference type="GO" id="GO:0016018">
    <property type="term" value="F:cyclosporin A binding"/>
    <property type="evidence" value="ECO:0007669"/>
    <property type="project" value="TreeGrafter"/>
</dbReference>
<dbReference type="PROSITE" id="PS50072">
    <property type="entry name" value="CSA_PPIASE_2"/>
    <property type="match status" value="1"/>
</dbReference>
<dbReference type="Pfam" id="PF00160">
    <property type="entry name" value="Pro_isomerase"/>
    <property type="match status" value="1"/>
</dbReference>
<keyword evidence="3" id="KW-0862">Zinc</keyword>
<dbReference type="Gene3D" id="2.40.100.10">
    <property type="entry name" value="Cyclophilin-like"/>
    <property type="match status" value="1"/>
</dbReference>
<keyword evidence="2 4" id="KW-0863">Zinc-finger</keyword>
<evidence type="ECO:0000256" key="5">
    <source>
        <dbReference type="SAM" id="MobiDB-lite"/>
    </source>
</evidence>
<keyword evidence="9" id="KW-1185">Reference proteome</keyword>
<dbReference type="GO" id="GO:0008270">
    <property type="term" value="F:zinc ion binding"/>
    <property type="evidence" value="ECO:0007669"/>
    <property type="project" value="UniProtKB-KW"/>
</dbReference>
<feature type="domain" description="RING-type" evidence="7">
    <location>
        <begin position="17"/>
        <end position="62"/>
    </location>
</feature>
<dbReference type="InterPro" id="IPR000315">
    <property type="entry name" value="Znf_B-box"/>
</dbReference>
<keyword evidence="1" id="KW-0479">Metal-binding</keyword>
<proteinExistence type="predicted"/>
<dbReference type="SUPFAM" id="SSF57845">
    <property type="entry name" value="B-box zinc-binding domain"/>
    <property type="match status" value="1"/>
</dbReference>
<feature type="compositionally biased region" description="Low complexity" evidence="5">
    <location>
        <begin position="418"/>
        <end position="436"/>
    </location>
</feature>
<evidence type="ECO:0000259" key="7">
    <source>
        <dbReference type="PROSITE" id="PS50089"/>
    </source>
</evidence>
<evidence type="ECO:0000259" key="6">
    <source>
        <dbReference type="PROSITE" id="PS50072"/>
    </source>
</evidence>
<evidence type="ECO:0000259" key="8">
    <source>
        <dbReference type="PROSITE" id="PS50119"/>
    </source>
</evidence>
<evidence type="ECO:0000256" key="3">
    <source>
        <dbReference type="ARBA" id="ARBA00022833"/>
    </source>
</evidence>
<organism evidence="9 10">
    <name type="scientific">Drosophila suzukii</name>
    <name type="common">Spotted-wing drosophila fruit fly</name>
    <dbReference type="NCBI Taxonomy" id="28584"/>
    <lineage>
        <taxon>Eukaryota</taxon>
        <taxon>Metazoa</taxon>
        <taxon>Ecdysozoa</taxon>
        <taxon>Arthropoda</taxon>
        <taxon>Hexapoda</taxon>
        <taxon>Insecta</taxon>
        <taxon>Pterygota</taxon>
        <taxon>Neoptera</taxon>
        <taxon>Endopterygota</taxon>
        <taxon>Diptera</taxon>
        <taxon>Brachycera</taxon>
        <taxon>Muscomorpha</taxon>
        <taxon>Ephydroidea</taxon>
        <taxon>Drosophilidae</taxon>
        <taxon>Drosophila</taxon>
        <taxon>Sophophora</taxon>
    </lineage>
</organism>
<feature type="region of interest" description="Disordered" evidence="5">
    <location>
        <begin position="403"/>
        <end position="445"/>
    </location>
</feature>
<reference evidence="10" key="1">
    <citation type="submission" date="2025-08" db="UniProtKB">
        <authorList>
            <consortium name="RefSeq"/>
        </authorList>
    </citation>
    <scope>IDENTIFICATION</scope>
</reference>
<feature type="domain" description="PPIase cyclophilin-type" evidence="6">
    <location>
        <begin position="542"/>
        <end position="700"/>
    </location>
</feature>
<evidence type="ECO:0000313" key="10">
    <source>
        <dbReference type="RefSeq" id="XP_036674226.3"/>
    </source>
</evidence>
<evidence type="ECO:0000256" key="1">
    <source>
        <dbReference type="ARBA" id="ARBA00022723"/>
    </source>
</evidence>
<gene>
    <name evidence="10" type="primary">LOC108012106</name>
</gene>
<name>A0AB40A9J2_DROSZ</name>
<dbReference type="SUPFAM" id="SSF50891">
    <property type="entry name" value="Cyclophilin-like"/>
    <property type="match status" value="1"/>
</dbReference>
<dbReference type="RefSeq" id="XP_036674226.3">
    <property type="nucleotide sequence ID" value="XM_036818331.3"/>
</dbReference>
<sequence>MESSIQVPKELESLLSCGLCRRPFNLATGLLPKELVCQHSFCEECVSRSTVQESTECICYLCGVCTKLEGYKLPESLAIMFLLRELPALVLGRAMLDFSKKNSSSGTIEVSGEESKDSLSDNWLDQICVDSFLASSAEHCFIHAMPNSTWCHNCERLLCRACSDVPMHREHRMVRQLDYHDVLRQLLTLELAKIKRTVVQSSELATREMILFRELCEACYHVQLHIKRVILEHQPSMVSAKMVGWHQRAELDLSRTAGSLTGAKMMQLLSQLVQQRRKFEGQLAEVHFQCRMRAAVQENGMQVLDFERLNDRLMRLRRDPRPGVVPANVEPPRALILTNYCVFAYWSEMQRLIMPTRPRTPPPDAELLPQSRRAVVPPRFNHRQRDAEVRLHMQHVELDQNRALSRQAEDGSSGSGSGSSSSPSSSNSNSQSTFSSLQGNSTAPQQTTTYVLDMEHFRMVEQYRERVWQEQQQWQMQQYVQQPYYQMVQPDASWANWEEQWWQQQQPQIFSQQNQDYHQDGTLYSPVSIVRQPSVHCYPIYFLDMEIAGQLAGRVLIEVRSDAAPRMAENFGALVRHDRGYGYRGCSIFQAWGGESIITGDFESHNGRGGHSAFEDRYFLPDDTGLPPYRGTVGMRRGQRRQDRSGFVGSQFRLILNEMRSFTAIFANIVQGIELVDRIAASGNALGRPAVRSIIRNCGEYHSNR</sequence>
<feature type="region of interest" description="Disordered" evidence="5">
    <location>
        <begin position="356"/>
        <end position="380"/>
    </location>
</feature>
<dbReference type="InterPro" id="IPR017907">
    <property type="entry name" value="Znf_RING_CS"/>
</dbReference>
<protein>
    <submittedName>
        <fullName evidence="10">Uncharacterized protein isoform X1</fullName>
    </submittedName>
</protein>
<dbReference type="InterPro" id="IPR001841">
    <property type="entry name" value="Znf_RING"/>
</dbReference>
<accession>A0AB40A9J2</accession>
<evidence type="ECO:0000313" key="9">
    <source>
        <dbReference type="Proteomes" id="UP001652628"/>
    </source>
</evidence>
<dbReference type="InterPro" id="IPR013083">
    <property type="entry name" value="Znf_RING/FYVE/PHD"/>
</dbReference>
<dbReference type="GO" id="GO:0005737">
    <property type="term" value="C:cytoplasm"/>
    <property type="evidence" value="ECO:0007669"/>
    <property type="project" value="TreeGrafter"/>
</dbReference>
<dbReference type="CDD" id="cd19756">
    <property type="entry name" value="Bbox2"/>
    <property type="match status" value="1"/>
</dbReference>
<dbReference type="GO" id="GO:0006457">
    <property type="term" value="P:protein folding"/>
    <property type="evidence" value="ECO:0007669"/>
    <property type="project" value="TreeGrafter"/>
</dbReference>
<dbReference type="PROSITE" id="PS50119">
    <property type="entry name" value="ZF_BBOX"/>
    <property type="match status" value="1"/>
</dbReference>